<comment type="caution">
    <text evidence="1">The sequence shown here is derived from an EMBL/GenBank/DDBJ whole genome shotgun (WGS) entry which is preliminary data.</text>
</comment>
<organism evidence="1 2">
    <name type="scientific">Gibberella zeae</name>
    <name type="common">Wheat head blight fungus</name>
    <name type="synonym">Fusarium graminearum</name>
    <dbReference type="NCBI Taxonomy" id="5518"/>
    <lineage>
        <taxon>Eukaryota</taxon>
        <taxon>Fungi</taxon>
        <taxon>Dikarya</taxon>
        <taxon>Ascomycota</taxon>
        <taxon>Pezizomycotina</taxon>
        <taxon>Sordariomycetes</taxon>
        <taxon>Hypocreomycetidae</taxon>
        <taxon>Hypocreales</taxon>
        <taxon>Nectriaceae</taxon>
        <taxon>Fusarium</taxon>
    </lineage>
</organism>
<evidence type="ECO:0000313" key="2">
    <source>
        <dbReference type="Proteomes" id="UP000746612"/>
    </source>
</evidence>
<dbReference type="PANTHER" id="PTHR38846:SF1">
    <property type="entry name" value="C3H1-TYPE DOMAIN-CONTAINING PROTEIN"/>
    <property type="match status" value="1"/>
</dbReference>
<dbReference type="Proteomes" id="UP000746612">
    <property type="component" value="Unassembled WGS sequence"/>
</dbReference>
<dbReference type="EMBL" id="CAJPIJ010000092">
    <property type="protein sequence ID" value="CAG1972963.1"/>
    <property type="molecule type" value="Genomic_DNA"/>
</dbReference>
<evidence type="ECO:0000313" key="1">
    <source>
        <dbReference type="EMBL" id="CAG1972963.1"/>
    </source>
</evidence>
<name>A0A9N8NLR8_GIBZA</name>
<reference evidence="1" key="1">
    <citation type="submission" date="2021-03" db="EMBL/GenBank/DDBJ databases">
        <authorList>
            <person name="Alouane T."/>
            <person name="Langin T."/>
            <person name="Bonhomme L."/>
        </authorList>
    </citation>
    <scope>NUCLEOTIDE SEQUENCE</scope>
    <source>
        <strain evidence="1">MDC_Fg202</strain>
    </source>
</reference>
<proteinExistence type="predicted"/>
<sequence length="190" mass="22053">ATNLHFTYKNSASAIKQPKASRKGNKRLVKRSLDHIDRFFVKYPNFNYDSLKPIWIEFNDMCDFFEWDNEDKEMKIAKGGFKEAIVKQFNDIYGTDLDNLDSWQKLCYMLNIKPVPTNLAECREVGLMASSSLLNYSRNVRRIHVNLADLVETEHTGLPVEAYTANTGKFFPKKSAYEGGLLRFLLRRIL</sequence>
<gene>
    <name evidence="1" type="ORF">MDCFG202_LOCUS116872</name>
</gene>
<protein>
    <submittedName>
        <fullName evidence="1">Uncharacterized protein</fullName>
    </submittedName>
</protein>
<feature type="non-terminal residue" evidence="1">
    <location>
        <position position="190"/>
    </location>
</feature>
<dbReference type="AlphaFoldDB" id="A0A9N8NLR8"/>
<dbReference type="PANTHER" id="PTHR38846">
    <property type="entry name" value="C3H1-TYPE DOMAIN-CONTAINING PROTEIN"/>
    <property type="match status" value="1"/>
</dbReference>
<accession>A0A9N8NLR8</accession>